<evidence type="ECO:0000313" key="2">
    <source>
        <dbReference type="EMBL" id="PSB21135.1"/>
    </source>
</evidence>
<comment type="caution">
    <text evidence="2">The sequence shown here is derived from an EMBL/GenBank/DDBJ whole genome shotgun (WGS) entry which is preliminary data.</text>
</comment>
<evidence type="ECO:0000313" key="3">
    <source>
        <dbReference type="Proteomes" id="UP000238634"/>
    </source>
</evidence>
<dbReference type="NCBIfam" id="NF038127">
    <property type="entry name" value="FDP_fam"/>
    <property type="match status" value="1"/>
</dbReference>
<proteinExistence type="predicted"/>
<dbReference type="OrthoDB" id="512410at2"/>
<dbReference type="Pfam" id="PF04151">
    <property type="entry name" value="PPC"/>
    <property type="match status" value="1"/>
</dbReference>
<gene>
    <name evidence="2" type="ORF">C7B65_04120</name>
</gene>
<dbReference type="AlphaFoldDB" id="A0A2T1DL08"/>
<evidence type="ECO:0000259" key="1">
    <source>
        <dbReference type="Pfam" id="PF04151"/>
    </source>
</evidence>
<dbReference type="EMBL" id="PVWG01000003">
    <property type="protein sequence ID" value="PSB21135.1"/>
    <property type="molecule type" value="Genomic_DNA"/>
</dbReference>
<reference evidence="2 3" key="2">
    <citation type="submission" date="2018-03" db="EMBL/GenBank/DDBJ databases">
        <title>The ancient ancestry and fast evolution of plastids.</title>
        <authorList>
            <person name="Moore K.R."/>
            <person name="Magnabosco C."/>
            <person name="Momper L."/>
            <person name="Gold D.A."/>
            <person name="Bosak T."/>
            <person name="Fournier G.P."/>
        </authorList>
    </citation>
    <scope>NUCLEOTIDE SEQUENCE [LARGE SCALE GENOMIC DNA]</scope>
    <source>
        <strain evidence="2 3">ULC007</strain>
    </source>
</reference>
<keyword evidence="3" id="KW-1185">Reference proteome</keyword>
<dbReference type="PROSITE" id="PS51257">
    <property type="entry name" value="PROKAR_LIPOPROTEIN"/>
    <property type="match status" value="1"/>
</dbReference>
<organism evidence="2 3">
    <name type="scientific">Phormidesmis priestleyi ULC007</name>
    <dbReference type="NCBI Taxonomy" id="1920490"/>
    <lineage>
        <taxon>Bacteria</taxon>
        <taxon>Bacillati</taxon>
        <taxon>Cyanobacteriota</taxon>
        <taxon>Cyanophyceae</taxon>
        <taxon>Leptolyngbyales</taxon>
        <taxon>Leptolyngbyaceae</taxon>
        <taxon>Phormidesmis</taxon>
    </lineage>
</organism>
<dbReference type="Proteomes" id="UP000238634">
    <property type="component" value="Unassembled WGS sequence"/>
</dbReference>
<dbReference type="InterPro" id="IPR007280">
    <property type="entry name" value="Peptidase_C_arc/bac"/>
</dbReference>
<name>A0A2T1DL08_9CYAN</name>
<feature type="domain" description="Peptidase C-terminal archaeal/bacterial" evidence="1">
    <location>
        <begin position="57"/>
        <end position="121"/>
    </location>
</feature>
<protein>
    <submittedName>
        <fullName evidence="2">Peptidase</fullName>
    </submittedName>
</protein>
<reference evidence="2 3" key="1">
    <citation type="submission" date="2018-02" db="EMBL/GenBank/DDBJ databases">
        <authorList>
            <person name="Cohen D.B."/>
            <person name="Kent A.D."/>
        </authorList>
    </citation>
    <scope>NUCLEOTIDE SEQUENCE [LARGE SCALE GENOMIC DNA]</scope>
    <source>
        <strain evidence="2 3">ULC007</strain>
    </source>
</reference>
<accession>A0A2T1DL08</accession>
<dbReference type="Gene3D" id="2.60.120.380">
    <property type="match status" value="1"/>
</dbReference>
<sequence>MKRFWMIVIALGMGCDRGAAIAQNKIYTPIPLTPGNEISDKLSENDIPTGQGNFARDYSVPLQSGDQVSIDLSSDNFDTIVTLMTAKGETVAENDDGPDGTTNSLLFTRITKPGNYVVRVKAFGETPGGPFKLKLTKLKPTN</sequence>
<dbReference type="STRING" id="1920490.GCA_001895925_02153"/>